<accession>A0A4Z2CB84</accession>
<gene>
    <name evidence="3" type="ORF">fugu_010793</name>
</gene>
<evidence type="ECO:0000256" key="1">
    <source>
        <dbReference type="ARBA" id="ARBA00022737"/>
    </source>
</evidence>
<evidence type="ECO:0000313" key="3">
    <source>
        <dbReference type="EMBL" id="TNN01411.1"/>
    </source>
</evidence>
<keyword evidence="4" id="KW-1185">Reference proteome</keyword>
<dbReference type="GO" id="GO:0016324">
    <property type="term" value="C:apical plasma membrane"/>
    <property type="evidence" value="ECO:0007669"/>
    <property type="project" value="TreeGrafter"/>
</dbReference>
<feature type="domain" description="PDZ" evidence="2">
    <location>
        <begin position="127"/>
        <end position="201"/>
    </location>
</feature>
<dbReference type="SUPFAM" id="SSF50156">
    <property type="entry name" value="PDZ domain-like"/>
    <property type="match status" value="3"/>
</dbReference>
<protein>
    <recommendedName>
        <fullName evidence="2">PDZ domain-containing protein</fullName>
    </recommendedName>
</protein>
<keyword evidence="1" id="KW-0677">Repeat</keyword>
<evidence type="ECO:0000259" key="2">
    <source>
        <dbReference type="PROSITE" id="PS50106"/>
    </source>
</evidence>
<comment type="caution">
    <text evidence="3">The sequence shown here is derived from an EMBL/GenBank/DDBJ whole genome shotgun (WGS) entry which is preliminary data.</text>
</comment>
<organism evidence="3 4">
    <name type="scientific">Takifugu bimaculatus</name>
    <dbReference type="NCBI Taxonomy" id="433685"/>
    <lineage>
        <taxon>Eukaryota</taxon>
        <taxon>Metazoa</taxon>
        <taxon>Chordata</taxon>
        <taxon>Craniata</taxon>
        <taxon>Vertebrata</taxon>
        <taxon>Euteleostomi</taxon>
        <taxon>Actinopterygii</taxon>
        <taxon>Neopterygii</taxon>
        <taxon>Teleostei</taxon>
        <taxon>Neoteleostei</taxon>
        <taxon>Acanthomorphata</taxon>
        <taxon>Eupercaria</taxon>
        <taxon>Tetraodontiformes</taxon>
        <taxon>Tetradontoidea</taxon>
        <taxon>Tetraodontidae</taxon>
        <taxon>Takifugu</taxon>
    </lineage>
</organism>
<feature type="domain" description="PDZ" evidence="2">
    <location>
        <begin position="339"/>
        <end position="417"/>
    </location>
</feature>
<dbReference type="GO" id="GO:0043495">
    <property type="term" value="F:protein-membrane adaptor activity"/>
    <property type="evidence" value="ECO:0007669"/>
    <property type="project" value="TreeGrafter"/>
</dbReference>
<dbReference type="InterPro" id="IPR036034">
    <property type="entry name" value="PDZ_sf"/>
</dbReference>
<reference evidence="3 4" key="1">
    <citation type="submission" date="2019-04" db="EMBL/GenBank/DDBJ databases">
        <title>The sequence and de novo assembly of Takifugu bimaculatus genome using PacBio and Hi-C technologies.</title>
        <authorList>
            <person name="Xu P."/>
            <person name="Liu B."/>
            <person name="Zhou Z."/>
        </authorList>
    </citation>
    <scope>NUCLEOTIDE SEQUENCE [LARGE SCALE GENOMIC DNA]</scope>
    <source>
        <strain evidence="3">TB-2018</strain>
        <tissue evidence="3">Muscle</tissue>
    </source>
</reference>
<dbReference type="EMBL" id="SWLE01000003">
    <property type="protein sequence ID" value="TNN01411.1"/>
    <property type="molecule type" value="Genomic_DNA"/>
</dbReference>
<dbReference type="GO" id="GO:0072659">
    <property type="term" value="P:protein localization to plasma membrane"/>
    <property type="evidence" value="ECO:0007669"/>
    <property type="project" value="TreeGrafter"/>
</dbReference>
<sequence>MASPDLMQDVTRFPRKCKKGEEQEKLLLTDDSQKNFVKNLKKLEKLEKSSRVPIRKIEEPETRDPQDLGANLEPFPHSEDFVTIRSSPPNFTFNPKEGIDNPALVISDDPEPEPGPVPRLCHLKCLEGQNFGFYLQVDQSSSALEVRVVEPWSPAELSGLREADRVLEVNEEFVDKMDIRRVVRKIRSCGLNLFMLVLNREDYQQAEETGVDLQALARSSKGEYWSRPRLCHVIRHPDLGLGMTVSMQGPKGRYVVTTVVDGPAEEAGVKTGDRLIWVNGVTASTLTHAALSRTMKKKGEDSVTVLVIDGDGEAAFARRRTAVLPVLAECRGLPYVAKTMALEKGDDGYGFLLREEKLASSRRTVHVLREVDVGSPAEAAGMEDGDLVLAVNGELVESMEHEDIVKRIRQSGDRVSLSSISMAGRHFYRELGISPLLFRERLIVRTDGQTDVSDVSKNRRGARVGGLMYPTVCVEEDGLDQQSGAGDFFL</sequence>
<evidence type="ECO:0000313" key="4">
    <source>
        <dbReference type="Proteomes" id="UP000516260"/>
    </source>
</evidence>
<dbReference type="PANTHER" id="PTHR14191:SF20">
    <property type="entry name" value="NA(+)_H(+) EXCHANGE REGULATORY COFACTOR NHE-RF4"/>
    <property type="match status" value="1"/>
</dbReference>
<name>A0A4Z2CB84_9TELE</name>
<dbReference type="CDD" id="cd06768">
    <property type="entry name" value="PDZ_NHERF-like"/>
    <property type="match status" value="2"/>
</dbReference>
<dbReference type="InterPro" id="IPR001478">
    <property type="entry name" value="PDZ"/>
</dbReference>
<feature type="domain" description="PDZ" evidence="2">
    <location>
        <begin position="213"/>
        <end position="310"/>
    </location>
</feature>
<proteinExistence type="predicted"/>
<dbReference type="GO" id="GO:0005102">
    <property type="term" value="F:signaling receptor binding"/>
    <property type="evidence" value="ECO:0007669"/>
    <property type="project" value="TreeGrafter"/>
</dbReference>
<dbReference type="Gene3D" id="2.30.42.10">
    <property type="match status" value="3"/>
</dbReference>
<dbReference type="Proteomes" id="UP000516260">
    <property type="component" value="Chromosome 11"/>
</dbReference>
<dbReference type="Pfam" id="PF00595">
    <property type="entry name" value="PDZ"/>
    <property type="match status" value="3"/>
</dbReference>
<dbReference type="SMART" id="SM00228">
    <property type="entry name" value="PDZ"/>
    <property type="match status" value="3"/>
</dbReference>
<dbReference type="PROSITE" id="PS50106">
    <property type="entry name" value="PDZ"/>
    <property type="match status" value="3"/>
</dbReference>
<dbReference type="InterPro" id="IPR051067">
    <property type="entry name" value="NHER"/>
</dbReference>
<dbReference type="PANTHER" id="PTHR14191">
    <property type="entry name" value="PDZ DOMAIN CONTAINING PROTEIN"/>
    <property type="match status" value="1"/>
</dbReference>
<dbReference type="AlphaFoldDB" id="A0A4Z2CB84"/>